<gene>
    <name evidence="2" type="ordered locus">IALB_2069</name>
</gene>
<evidence type="ECO:0000313" key="3">
    <source>
        <dbReference type="Proteomes" id="UP000007394"/>
    </source>
</evidence>
<name>I0ALB7_IGNAJ</name>
<proteinExistence type="predicted"/>
<dbReference type="Proteomes" id="UP000007394">
    <property type="component" value="Chromosome"/>
</dbReference>
<reference evidence="2 3" key="1">
    <citation type="journal article" date="2012" name="Front. Microbiol.">
        <title>Complete genome of Ignavibacterium album, a metabolically versatile, flagellated, facultative anaerobe from the phylum Chlorobi.</title>
        <authorList>
            <person name="Liu Z."/>
            <person name="Frigaard N.-U."/>
            <person name="Vogl K."/>
            <person name="Iino T."/>
            <person name="Ohkuma M."/>
            <person name="Overmann J."/>
            <person name="Bryant D.A."/>
        </authorList>
    </citation>
    <scope>NUCLEOTIDE SEQUENCE [LARGE SCALE GENOMIC DNA]</scope>
    <source>
        <strain evidence="3">DSM 19864 / JCM 16511 / NBRC 101810 / Mat9-16</strain>
    </source>
</reference>
<dbReference type="KEGG" id="ial:IALB_2069"/>
<dbReference type="EMBL" id="CP003418">
    <property type="protein sequence ID" value="AFH49774.1"/>
    <property type="molecule type" value="Genomic_DNA"/>
</dbReference>
<protein>
    <submittedName>
        <fullName evidence="2">Uncharacterized protein</fullName>
    </submittedName>
</protein>
<evidence type="ECO:0000313" key="2">
    <source>
        <dbReference type="EMBL" id="AFH49774.1"/>
    </source>
</evidence>
<accession>I0ALB7</accession>
<organism evidence="2 3">
    <name type="scientific">Ignavibacterium album (strain DSM 19864 / JCM 16511 / NBRC 101810 / Mat9-16)</name>
    <dbReference type="NCBI Taxonomy" id="945713"/>
    <lineage>
        <taxon>Bacteria</taxon>
        <taxon>Pseudomonadati</taxon>
        <taxon>Ignavibacteriota</taxon>
        <taxon>Ignavibacteria</taxon>
        <taxon>Ignavibacteriales</taxon>
        <taxon>Ignavibacteriaceae</taxon>
        <taxon>Ignavibacterium</taxon>
    </lineage>
</organism>
<sequence>MKKLILVSVILFFNLQGCYTVIMTPEDKTPVYNDYYGFYLSEYYGSYGSYYEVPWWITNPIVTINSSTTKNRTTETHSIRNNDGFKHESGSRDGIITTPPPSRDNSSSTTTQKSGSSSVNEVRSNTSSGNSPGNSNSGSIRNENGNRNSGNSRR</sequence>
<feature type="region of interest" description="Disordered" evidence="1">
    <location>
        <begin position="66"/>
        <end position="154"/>
    </location>
</feature>
<evidence type="ECO:0000256" key="1">
    <source>
        <dbReference type="SAM" id="MobiDB-lite"/>
    </source>
</evidence>
<feature type="compositionally biased region" description="Basic and acidic residues" evidence="1">
    <location>
        <begin position="72"/>
        <end position="91"/>
    </location>
</feature>
<dbReference type="AlphaFoldDB" id="I0ALB7"/>
<dbReference type="RefSeq" id="WP_014560923.1">
    <property type="nucleotide sequence ID" value="NC_017464.1"/>
</dbReference>
<feature type="compositionally biased region" description="Low complexity" evidence="1">
    <location>
        <begin position="106"/>
        <end position="154"/>
    </location>
</feature>
<keyword evidence="3" id="KW-1185">Reference proteome</keyword>
<dbReference type="STRING" id="945713.IALB_2069"/>
<dbReference type="HOGENOM" id="CLU_1701883_0_0_10"/>